<dbReference type="OrthoDB" id="9803764at2"/>
<dbReference type="SUPFAM" id="SSF52317">
    <property type="entry name" value="Class I glutamine amidotransferase-like"/>
    <property type="match status" value="1"/>
</dbReference>
<sequence>MLVAYLLYPRFTALDVVGPFQVLAAAPGMQSVFVAAEAGTVLDDTGLCALQAGTSLGGVASADVVLIPGSDCLCDPDPALVEWLRLVHPATTWTLSVGTGSSYLAAAGALEGAAAATHWASAQRLTDVGVTYSQERVVRAGKVLTSAGASAGIDLALTLLGLSHGPDVAQAVQLALEYDPQPPYDAGSPAKAPAEIGELVSSYYAQRCS</sequence>
<name>A0A4P7GNG9_9ACTN</name>
<dbReference type="AlphaFoldDB" id="A0A4P7GNG9"/>
<dbReference type="KEGG" id="noy:EXE57_14410"/>
<dbReference type="PANTHER" id="PTHR43130">
    <property type="entry name" value="ARAC-FAMILY TRANSCRIPTIONAL REGULATOR"/>
    <property type="match status" value="1"/>
</dbReference>
<organism evidence="2 3">
    <name type="scientific">Nocardioides euryhalodurans</name>
    <dbReference type="NCBI Taxonomy" id="2518370"/>
    <lineage>
        <taxon>Bacteria</taxon>
        <taxon>Bacillati</taxon>
        <taxon>Actinomycetota</taxon>
        <taxon>Actinomycetes</taxon>
        <taxon>Propionibacteriales</taxon>
        <taxon>Nocardioidaceae</taxon>
        <taxon>Nocardioides</taxon>
    </lineage>
</organism>
<dbReference type="Proteomes" id="UP000294894">
    <property type="component" value="Chromosome"/>
</dbReference>
<feature type="domain" description="DJ-1/PfpI" evidence="1">
    <location>
        <begin position="3"/>
        <end position="160"/>
    </location>
</feature>
<dbReference type="EMBL" id="CP038267">
    <property type="protein sequence ID" value="QBR93321.1"/>
    <property type="molecule type" value="Genomic_DNA"/>
</dbReference>
<dbReference type="InterPro" id="IPR002818">
    <property type="entry name" value="DJ-1/PfpI"/>
</dbReference>
<protein>
    <submittedName>
        <fullName evidence="2">DJ-1/PfpI family protein</fullName>
    </submittedName>
</protein>
<evidence type="ECO:0000313" key="3">
    <source>
        <dbReference type="Proteomes" id="UP000294894"/>
    </source>
</evidence>
<dbReference type="InterPro" id="IPR029062">
    <property type="entry name" value="Class_I_gatase-like"/>
</dbReference>
<dbReference type="Pfam" id="PF01965">
    <property type="entry name" value="DJ-1_PfpI"/>
    <property type="match status" value="1"/>
</dbReference>
<dbReference type="GO" id="GO:0006355">
    <property type="term" value="P:regulation of DNA-templated transcription"/>
    <property type="evidence" value="ECO:0007669"/>
    <property type="project" value="TreeGrafter"/>
</dbReference>
<evidence type="ECO:0000259" key="1">
    <source>
        <dbReference type="Pfam" id="PF01965"/>
    </source>
</evidence>
<proteinExistence type="predicted"/>
<gene>
    <name evidence="2" type="ORF">EXE57_14410</name>
</gene>
<dbReference type="RefSeq" id="WP_135078630.1">
    <property type="nucleotide sequence ID" value="NZ_CP038267.1"/>
</dbReference>
<keyword evidence="3" id="KW-1185">Reference proteome</keyword>
<accession>A0A4P7GNG9</accession>
<dbReference type="PANTHER" id="PTHR43130:SF2">
    <property type="entry name" value="DJ-1_PFPI DOMAIN-CONTAINING PROTEIN"/>
    <property type="match status" value="1"/>
</dbReference>
<evidence type="ECO:0000313" key="2">
    <source>
        <dbReference type="EMBL" id="QBR93321.1"/>
    </source>
</evidence>
<dbReference type="Gene3D" id="3.40.50.880">
    <property type="match status" value="1"/>
</dbReference>
<dbReference type="InterPro" id="IPR052158">
    <property type="entry name" value="INH-QAR"/>
</dbReference>
<reference evidence="2 3" key="1">
    <citation type="submission" date="2019-03" db="EMBL/GenBank/DDBJ databases">
        <title>Three New Species of Nocardioides, Nocardioides euryhalodurans sp. nov., Nocardioides seonyuensis sp. nov. and Nocardioides eburneoflavus sp. nov., Iolated from Soil.</title>
        <authorList>
            <person name="Roh S.G."/>
            <person name="Lee C."/>
            <person name="Kim M.-K."/>
            <person name="Kim S.B."/>
        </authorList>
    </citation>
    <scope>NUCLEOTIDE SEQUENCE [LARGE SCALE GENOMIC DNA]</scope>
    <source>
        <strain evidence="2 3">MMS17-SY117</strain>
    </source>
</reference>